<keyword evidence="2" id="KW-1185">Reference proteome</keyword>
<organism evidence="1 2">
    <name type="scientific">Lutimonas vermicola</name>
    <dbReference type="NCBI Taxonomy" id="414288"/>
    <lineage>
        <taxon>Bacteria</taxon>
        <taxon>Pseudomonadati</taxon>
        <taxon>Bacteroidota</taxon>
        <taxon>Flavobacteriia</taxon>
        <taxon>Flavobacteriales</taxon>
        <taxon>Flavobacteriaceae</taxon>
        <taxon>Lutimonas</taxon>
    </lineage>
</organism>
<name>A0ABU9L1Q2_9FLAO</name>
<sequence>MYTAKEFYKPMYEPDKEDEVGSDYRVTLHWEPNLRLNSNGKPKVSFYTADPEAQYHVELEGLTLDGYPITAESYLEVGN</sequence>
<dbReference type="Proteomes" id="UP001474120">
    <property type="component" value="Unassembled WGS sequence"/>
</dbReference>
<proteinExistence type="predicted"/>
<dbReference type="RefSeq" id="WP_342160473.1">
    <property type="nucleotide sequence ID" value="NZ_JBCDNA010000002.1"/>
</dbReference>
<evidence type="ECO:0000313" key="2">
    <source>
        <dbReference type="Proteomes" id="UP001474120"/>
    </source>
</evidence>
<evidence type="ECO:0000313" key="1">
    <source>
        <dbReference type="EMBL" id="MEL4456352.1"/>
    </source>
</evidence>
<protein>
    <submittedName>
        <fullName evidence="1">Uncharacterized protein</fullName>
    </submittedName>
</protein>
<comment type="caution">
    <text evidence="1">The sequence shown here is derived from an EMBL/GenBank/DDBJ whole genome shotgun (WGS) entry which is preliminary data.</text>
</comment>
<dbReference type="EMBL" id="JBCDNA010000002">
    <property type="protein sequence ID" value="MEL4456352.1"/>
    <property type="molecule type" value="Genomic_DNA"/>
</dbReference>
<accession>A0ABU9L1Q2</accession>
<reference evidence="1 2" key="1">
    <citation type="submission" date="2024-04" db="EMBL/GenBank/DDBJ databases">
        <title>whole genome sequencing of Lutimonas vermicola strain IMCC1616.</title>
        <authorList>
            <person name="Bae S.S."/>
        </authorList>
    </citation>
    <scope>NUCLEOTIDE SEQUENCE [LARGE SCALE GENOMIC DNA]</scope>
    <source>
        <strain evidence="1 2">IMCC1616</strain>
    </source>
</reference>
<gene>
    <name evidence="1" type="ORF">AABB81_10625</name>
</gene>